<keyword evidence="10" id="KW-0833">Ubl conjugation pathway</keyword>
<evidence type="ECO:0000256" key="6">
    <source>
        <dbReference type="ARBA" id="ARBA00022618"/>
    </source>
</evidence>
<evidence type="ECO:0000256" key="3">
    <source>
        <dbReference type="ARBA" id="ARBA00004906"/>
    </source>
</evidence>
<keyword evidence="11" id="KW-0862">Zinc</keyword>
<keyword evidence="12" id="KW-0832">Ubl conjugation</keyword>
<dbReference type="PROSITE" id="PS51872">
    <property type="entry name" value="ZF_ZBR"/>
    <property type="match status" value="1"/>
</dbReference>
<evidence type="ECO:0000256" key="5">
    <source>
        <dbReference type="ARBA" id="ARBA00022553"/>
    </source>
</evidence>
<dbReference type="Bgee" id="ENSORLG00000003909">
    <property type="expression patterns" value="Expressed in animal zygote and 12 other cell types or tissues"/>
</dbReference>
<name>A0A3B3HHC4_ORYLA</name>
<evidence type="ECO:0000256" key="9">
    <source>
        <dbReference type="ARBA" id="ARBA00022776"/>
    </source>
</evidence>
<dbReference type="GO" id="GO:0007088">
    <property type="term" value="P:regulation of mitotic nuclear division"/>
    <property type="evidence" value="ECO:0000318"/>
    <property type="project" value="GO_Central"/>
</dbReference>
<dbReference type="Gene3D" id="1.20.1280.50">
    <property type="match status" value="1"/>
</dbReference>
<dbReference type="GO" id="GO:0045835">
    <property type="term" value="P:negative regulation of meiotic nuclear division"/>
    <property type="evidence" value="ECO:0000318"/>
    <property type="project" value="GO_Central"/>
</dbReference>
<dbReference type="PANTHER" id="PTHR15493:SF8">
    <property type="entry name" value="F-BOX ONLY PROTEIN 5"/>
    <property type="match status" value="1"/>
</dbReference>
<dbReference type="FunFam" id="2.20.25.20:FF:000006">
    <property type="entry name" value="F-box only protein 5"/>
    <property type="match status" value="1"/>
</dbReference>
<dbReference type="GeneTree" id="ENSGT00530000063692"/>
<dbReference type="InParanoid" id="A0A3B3HHC4"/>
<keyword evidence="4" id="KW-0963">Cytoplasm</keyword>
<evidence type="ECO:0000256" key="8">
    <source>
        <dbReference type="ARBA" id="ARBA00022771"/>
    </source>
</evidence>
<reference evidence="20 21" key="1">
    <citation type="journal article" date="2007" name="Nature">
        <title>The medaka draft genome and insights into vertebrate genome evolution.</title>
        <authorList>
            <person name="Kasahara M."/>
            <person name="Naruse K."/>
            <person name="Sasaki S."/>
            <person name="Nakatani Y."/>
            <person name="Qu W."/>
            <person name="Ahsan B."/>
            <person name="Yamada T."/>
            <person name="Nagayasu Y."/>
            <person name="Doi K."/>
            <person name="Kasai Y."/>
            <person name="Jindo T."/>
            <person name="Kobayashi D."/>
            <person name="Shimada A."/>
            <person name="Toyoda A."/>
            <person name="Kuroki Y."/>
            <person name="Fujiyama A."/>
            <person name="Sasaki T."/>
            <person name="Shimizu A."/>
            <person name="Asakawa S."/>
            <person name="Shimizu N."/>
            <person name="Hashimoto S."/>
            <person name="Yang J."/>
            <person name="Lee Y."/>
            <person name="Matsushima K."/>
            <person name="Sugano S."/>
            <person name="Sakaizumi M."/>
            <person name="Narita T."/>
            <person name="Ohishi K."/>
            <person name="Haga S."/>
            <person name="Ohta F."/>
            <person name="Nomoto H."/>
            <person name="Nogata K."/>
            <person name="Morishita T."/>
            <person name="Endo T."/>
            <person name="Shin-I T."/>
            <person name="Takeda H."/>
            <person name="Morishita S."/>
            <person name="Kohara Y."/>
        </authorList>
    </citation>
    <scope>NUCLEOTIDE SEQUENCE [LARGE SCALE GENOMIC DNA]</scope>
    <source>
        <strain evidence="20 21">Hd-rR</strain>
    </source>
</reference>
<dbReference type="Gene3D" id="2.20.25.20">
    <property type="match status" value="1"/>
</dbReference>
<dbReference type="UniPathway" id="UPA00143"/>
<evidence type="ECO:0000256" key="11">
    <source>
        <dbReference type="ARBA" id="ARBA00022833"/>
    </source>
</evidence>
<keyword evidence="5" id="KW-0597">Phosphoprotein</keyword>
<comment type="subcellular location">
    <subcellularLocation>
        <location evidence="2">Cytoplasm</location>
    </subcellularLocation>
    <subcellularLocation>
        <location evidence="1">Nucleus</location>
    </subcellularLocation>
</comment>
<dbReference type="GO" id="GO:0016567">
    <property type="term" value="P:protein ubiquitination"/>
    <property type="evidence" value="ECO:0007669"/>
    <property type="project" value="UniProtKB-UniPathway"/>
</dbReference>
<dbReference type="GO" id="GO:0005634">
    <property type="term" value="C:nucleus"/>
    <property type="evidence" value="ECO:0000318"/>
    <property type="project" value="GO_Central"/>
</dbReference>
<dbReference type="GO" id="GO:0005737">
    <property type="term" value="C:cytoplasm"/>
    <property type="evidence" value="ECO:0007669"/>
    <property type="project" value="UniProtKB-SubCell"/>
</dbReference>
<reference evidence="20" key="2">
    <citation type="submission" date="2025-08" db="UniProtKB">
        <authorList>
            <consortium name="Ensembl"/>
        </authorList>
    </citation>
    <scope>IDENTIFICATION</scope>
    <source>
        <strain evidence="20">Hd-rR</strain>
    </source>
</reference>
<dbReference type="GO" id="GO:0051321">
    <property type="term" value="P:meiotic cell cycle"/>
    <property type="evidence" value="ECO:0007669"/>
    <property type="project" value="UniProtKB-KW"/>
</dbReference>
<dbReference type="GO" id="GO:0051301">
    <property type="term" value="P:cell division"/>
    <property type="evidence" value="ECO:0007669"/>
    <property type="project" value="UniProtKB-KW"/>
</dbReference>
<evidence type="ECO:0000256" key="10">
    <source>
        <dbReference type="ARBA" id="ARBA00022786"/>
    </source>
</evidence>
<evidence type="ECO:0000256" key="15">
    <source>
        <dbReference type="ARBA" id="ARBA00023306"/>
    </source>
</evidence>
<evidence type="ECO:0000256" key="17">
    <source>
        <dbReference type="PROSITE-ProRule" id="PRU01220"/>
    </source>
</evidence>
<dbReference type="SUPFAM" id="SSF81383">
    <property type="entry name" value="F-box domain"/>
    <property type="match status" value="1"/>
</dbReference>
<evidence type="ECO:0000256" key="18">
    <source>
        <dbReference type="SAM" id="MobiDB-lite"/>
    </source>
</evidence>
<reference evidence="20" key="3">
    <citation type="submission" date="2025-09" db="UniProtKB">
        <authorList>
            <consortium name="Ensembl"/>
        </authorList>
    </citation>
    <scope>IDENTIFICATION</scope>
    <source>
        <strain evidence="20">Hd-rR</strain>
    </source>
</reference>
<feature type="region of interest" description="Disordered" evidence="18">
    <location>
        <begin position="36"/>
        <end position="55"/>
    </location>
</feature>
<dbReference type="STRING" id="8090.ENSORLP00000031082"/>
<evidence type="ECO:0000256" key="14">
    <source>
        <dbReference type="ARBA" id="ARBA00023254"/>
    </source>
</evidence>
<evidence type="ECO:0000256" key="16">
    <source>
        <dbReference type="ARBA" id="ARBA00068913"/>
    </source>
</evidence>
<evidence type="ECO:0000313" key="21">
    <source>
        <dbReference type="Proteomes" id="UP000001038"/>
    </source>
</evidence>
<evidence type="ECO:0000256" key="1">
    <source>
        <dbReference type="ARBA" id="ARBA00004123"/>
    </source>
</evidence>
<keyword evidence="13" id="KW-0539">Nucleus</keyword>
<dbReference type="CDD" id="cd20348">
    <property type="entry name" value="BRcat_RBR_EMI"/>
    <property type="match status" value="1"/>
</dbReference>
<dbReference type="InterPro" id="IPR001810">
    <property type="entry name" value="F-box_dom"/>
</dbReference>
<dbReference type="PANTHER" id="PTHR15493">
    <property type="entry name" value="F-BOX ONLY PROTEIN 5 AND 43"/>
    <property type="match status" value="1"/>
</dbReference>
<keyword evidence="15" id="KW-0131">Cell cycle</keyword>
<organism evidence="20 21">
    <name type="scientific">Oryzias latipes</name>
    <name type="common">Japanese rice fish</name>
    <name type="synonym">Japanese killifish</name>
    <dbReference type="NCBI Taxonomy" id="8090"/>
    <lineage>
        <taxon>Eukaryota</taxon>
        <taxon>Metazoa</taxon>
        <taxon>Chordata</taxon>
        <taxon>Craniata</taxon>
        <taxon>Vertebrata</taxon>
        <taxon>Euteleostomi</taxon>
        <taxon>Actinopterygii</taxon>
        <taxon>Neopterygii</taxon>
        <taxon>Teleostei</taxon>
        <taxon>Neoteleostei</taxon>
        <taxon>Acanthomorphata</taxon>
        <taxon>Ovalentaria</taxon>
        <taxon>Atherinomorphae</taxon>
        <taxon>Beloniformes</taxon>
        <taxon>Adrianichthyidae</taxon>
        <taxon>Oryziinae</taxon>
        <taxon>Oryzias</taxon>
    </lineage>
</organism>
<keyword evidence="8 17" id="KW-0863">Zinc-finger</keyword>
<accession>A0A3B3HHC4</accession>
<evidence type="ECO:0000313" key="20">
    <source>
        <dbReference type="Ensembl" id="ENSORLP00000031082.1"/>
    </source>
</evidence>
<gene>
    <name evidence="20" type="primary">fbxo5</name>
</gene>
<sequence length="367" mass="41181">MEDAADSRVLQLKVSALKQQSPFKAPHPAEVTAAFSSSAVHNKENSSSSRDHDRVLDHECFEDSGYLSLQNSQIESYGDEEDQCVLGKATATQQEKTVPSPSKCKGHYKCNRPLSLAVSSPADNFKRTALSSTPSSDHHDPNLPVLKFQEAVCQELSKSYKKNKMYDWSIIPKMAEGYLLDRVIGRQMGLEHVDVFVSLLSRNMKIILTNILALLGDMDLISCKKVSRTWRKIICDDAAAHTRCQQAEQTLRVRKKKILKHIIPKLHCDEKSCNNLFIFSKAAGALKHHESLRRCRVCFSPAKHLSELQRATCTKPDCQYDFCTRCQETFHGSTPCRTVQPRSSVSSSKSTPSLPGSSRSKRSIRRL</sequence>
<keyword evidence="9" id="KW-0498">Mitosis</keyword>
<dbReference type="InterPro" id="IPR047147">
    <property type="entry name" value="FBX5_43"/>
</dbReference>
<evidence type="ECO:0000259" key="19">
    <source>
        <dbReference type="PROSITE" id="PS51872"/>
    </source>
</evidence>
<keyword evidence="21" id="KW-1185">Reference proteome</keyword>
<dbReference type="InterPro" id="IPR044064">
    <property type="entry name" value="ZF_ZBR"/>
</dbReference>
<feature type="compositionally biased region" description="Low complexity" evidence="18">
    <location>
        <begin position="341"/>
        <end position="358"/>
    </location>
</feature>
<dbReference type="Proteomes" id="UP000001038">
    <property type="component" value="Chromosome 15"/>
</dbReference>
<dbReference type="Ensembl" id="ENSORLT00000034025.1">
    <property type="protein sequence ID" value="ENSORLP00000031082.1"/>
    <property type="gene ID" value="ENSORLG00000003909.2"/>
</dbReference>
<dbReference type="AlphaFoldDB" id="A0A3B3HHC4"/>
<dbReference type="InterPro" id="IPR036047">
    <property type="entry name" value="F-box-like_dom_sf"/>
</dbReference>
<dbReference type="FunFam" id="1.20.1280.50:FF:000046">
    <property type="entry name" value="F-box protein 43"/>
    <property type="match status" value="1"/>
</dbReference>
<keyword evidence="6" id="KW-0132">Cell division</keyword>
<feature type="region of interest" description="Disordered" evidence="18">
    <location>
        <begin position="332"/>
        <end position="367"/>
    </location>
</feature>
<evidence type="ECO:0000256" key="2">
    <source>
        <dbReference type="ARBA" id="ARBA00004496"/>
    </source>
</evidence>
<keyword evidence="14" id="KW-0469">Meiosis</keyword>
<evidence type="ECO:0000256" key="13">
    <source>
        <dbReference type="ARBA" id="ARBA00023242"/>
    </source>
</evidence>
<protein>
    <recommendedName>
        <fullName evidence="16">F-box only protein 43</fullName>
    </recommendedName>
</protein>
<evidence type="ECO:0000256" key="7">
    <source>
        <dbReference type="ARBA" id="ARBA00022723"/>
    </source>
</evidence>
<dbReference type="Pfam" id="PF00646">
    <property type="entry name" value="F-box"/>
    <property type="match status" value="1"/>
</dbReference>
<evidence type="ECO:0000256" key="12">
    <source>
        <dbReference type="ARBA" id="ARBA00022843"/>
    </source>
</evidence>
<dbReference type="GO" id="GO:0008270">
    <property type="term" value="F:zinc ion binding"/>
    <property type="evidence" value="ECO:0007669"/>
    <property type="project" value="UniProtKB-KW"/>
</dbReference>
<proteinExistence type="predicted"/>
<comment type="pathway">
    <text evidence="3">Protein modification; protein ubiquitination.</text>
</comment>
<feature type="domain" description="ZBR-type" evidence="19">
    <location>
        <begin position="291"/>
        <end position="339"/>
    </location>
</feature>
<keyword evidence="7" id="KW-0479">Metal-binding</keyword>
<evidence type="ECO:0000256" key="4">
    <source>
        <dbReference type="ARBA" id="ARBA00022490"/>
    </source>
</evidence>
<feature type="compositionally biased region" description="Basic and acidic residues" evidence="18">
    <location>
        <begin position="41"/>
        <end position="55"/>
    </location>
</feature>
<dbReference type="FunCoup" id="A0A3B3HHC4">
    <property type="interactions" value="1121"/>
</dbReference>